<protein>
    <recommendedName>
        <fullName evidence="4">1-acyl-sn-glycerol-3-phosphate acyltransferase</fullName>
        <ecNumber evidence="4">2.3.1.51</ecNumber>
    </recommendedName>
</protein>
<sequence length="195" mass="22565">MYRFLKIILYVVFKLLYRVEIVGIENIPKENNLIVAGNHKSNLDPVFVSVFFKRHIYWMAKKELFNNKLFGAFLKKLGAFPVAREEVDIKAIKTSLRHIKNGQVLGIFPEGTRVKKKNLDIIKQGTALIAHKSKALILPLYIEGNYIPFKKMKLIYRKPVDLSSLGKIKNEEYELISKDIMRRVYGDKEIGNLPS</sequence>
<evidence type="ECO:0000313" key="6">
    <source>
        <dbReference type="EMBL" id="SUB57050.1"/>
    </source>
</evidence>
<dbReference type="CDD" id="cd07989">
    <property type="entry name" value="LPLAT_AGPAT-like"/>
    <property type="match status" value="1"/>
</dbReference>
<dbReference type="SMART" id="SM00563">
    <property type="entry name" value="PlsC"/>
    <property type="match status" value="1"/>
</dbReference>
<keyword evidence="2 4" id="KW-0808">Transferase</keyword>
<keyword evidence="4" id="KW-1208">Phospholipid metabolism</keyword>
<organism evidence="6 7">
    <name type="scientific">Peptoniphilus lacrimalis</name>
    <dbReference type="NCBI Taxonomy" id="33031"/>
    <lineage>
        <taxon>Bacteria</taxon>
        <taxon>Bacillati</taxon>
        <taxon>Bacillota</taxon>
        <taxon>Tissierellia</taxon>
        <taxon>Tissierellales</taxon>
        <taxon>Peptoniphilaceae</taxon>
        <taxon>Peptoniphilus</taxon>
    </lineage>
</organism>
<dbReference type="Proteomes" id="UP000255517">
    <property type="component" value="Unassembled WGS sequence"/>
</dbReference>
<dbReference type="GO" id="GO:0003841">
    <property type="term" value="F:1-acylglycerol-3-phosphate O-acyltransferase activity"/>
    <property type="evidence" value="ECO:0007669"/>
    <property type="project" value="UniProtKB-UniRule"/>
</dbReference>
<dbReference type="PANTHER" id="PTHR10434">
    <property type="entry name" value="1-ACYL-SN-GLYCEROL-3-PHOSPHATE ACYLTRANSFERASE"/>
    <property type="match status" value="1"/>
</dbReference>
<feature type="domain" description="Phospholipid/glycerol acyltransferase" evidence="5">
    <location>
        <begin position="33"/>
        <end position="145"/>
    </location>
</feature>
<evidence type="ECO:0000313" key="7">
    <source>
        <dbReference type="Proteomes" id="UP000255517"/>
    </source>
</evidence>
<dbReference type="STRING" id="1122949.GCA_000378725_00608"/>
<dbReference type="PANTHER" id="PTHR10434:SF11">
    <property type="entry name" value="1-ACYL-SN-GLYCEROL-3-PHOSPHATE ACYLTRANSFERASE"/>
    <property type="match status" value="1"/>
</dbReference>
<evidence type="ECO:0000256" key="3">
    <source>
        <dbReference type="ARBA" id="ARBA00023315"/>
    </source>
</evidence>
<dbReference type="SUPFAM" id="SSF69593">
    <property type="entry name" value="Glycerol-3-phosphate (1)-acyltransferase"/>
    <property type="match status" value="1"/>
</dbReference>
<comment type="similarity">
    <text evidence="1 4">Belongs to the 1-acyl-sn-glycerol-3-phosphate acyltransferase family.</text>
</comment>
<dbReference type="NCBIfam" id="TIGR00530">
    <property type="entry name" value="AGP_acyltrn"/>
    <property type="match status" value="1"/>
</dbReference>
<dbReference type="GO" id="GO:0016020">
    <property type="term" value="C:membrane"/>
    <property type="evidence" value="ECO:0007669"/>
    <property type="project" value="InterPro"/>
</dbReference>
<keyword evidence="4" id="KW-0594">Phospholipid biosynthesis</keyword>
<evidence type="ECO:0000256" key="4">
    <source>
        <dbReference type="RuleBase" id="RU361267"/>
    </source>
</evidence>
<reference evidence="6 7" key="1">
    <citation type="submission" date="2018-06" db="EMBL/GenBank/DDBJ databases">
        <authorList>
            <consortium name="Pathogen Informatics"/>
            <person name="Doyle S."/>
        </authorList>
    </citation>
    <scope>NUCLEOTIDE SEQUENCE [LARGE SCALE GENOMIC DNA]</scope>
    <source>
        <strain evidence="6 7">NCTC13149</strain>
    </source>
</reference>
<dbReference type="AlphaFoldDB" id="A0A379C452"/>
<dbReference type="EMBL" id="UGSZ01000001">
    <property type="protein sequence ID" value="SUB57050.1"/>
    <property type="molecule type" value="Genomic_DNA"/>
</dbReference>
<keyword evidence="4" id="KW-0443">Lipid metabolism</keyword>
<proteinExistence type="inferred from homology"/>
<keyword evidence="3 4" id="KW-0012">Acyltransferase</keyword>
<accession>A0A379C452</accession>
<dbReference type="Pfam" id="PF01553">
    <property type="entry name" value="Acyltransferase"/>
    <property type="match status" value="1"/>
</dbReference>
<gene>
    <name evidence="6" type="primary">plsC</name>
    <name evidence="6" type="ORF">NCTC13149_00865</name>
</gene>
<evidence type="ECO:0000259" key="5">
    <source>
        <dbReference type="SMART" id="SM00563"/>
    </source>
</evidence>
<dbReference type="InterPro" id="IPR002123">
    <property type="entry name" value="Plipid/glycerol_acylTrfase"/>
</dbReference>
<dbReference type="InterPro" id="IPR004552">
    <property type="entry name" value="AGP_acyltrans"/>
</dbReference>
<evidence type="ECO:0000256" key="1">
    <source>
        <dbReference type="ARBA" id="ARBA00008655"/>
    </source>
</evidence>
<name>A0A379C452_9FIRM</name>
<comment type="catalytic activity">
    <reaction evidence="4">
        <text>a 1-acyl-sn-glycero-3-phosphate + an acyl-CoA = a 1,2-diacyl-sn-glycero-3-phosphate + CoA</text>
        <dbReference type="Rhea" id="RHEA:19709"/>
        <dbReference type="ChEBI" id="CHEBI:57287"/>
        <dbReference type="ChEBI" id="CHEBI:57970"/>
        <dbReference type="ChEBI" id="CHEBI:58342"/>
        <dbReference type="ChEBI" id="CHEBI:58608"/>
        <dbReference type="EC" id="2.3.1.51"/>
    </reaction>
</comment>
<dbReference type="EC" id="2.3.1.51" evidence="4"/>
<comment type="domain">
    <text evidence="4">The HXXXXD motif is essential for acyltransferase activity and may constitute the binding site for the phosphate moiety of the glycerol-3-phosphate.</text>
</comment>
<dbReference type="RefSeq" id="WP_004824039.1">
    <property type="nucleotide sequence ID" value="NZ_CP165621.1"/>
</dbReference>
<keyword evidence="4" id="KW-0444">Lipid biosynthesis</keyword>
<evidence type="ECO:0000256" key="2">
    <source>
        <dbReference type="ARBA" id="ARBA00022679"/>
    </source>
</evidence>
<dbReference type="GO" id="GO:0006654">
    <property type="term" value="P:phosphatidic acid biosynthetic process"/>
    <property type="evidence" value="ECO:0007669"/>
    <property type="project" value="TreeGrafter"/>
</dbReference>
<dbReference type="OrthoDB" id="9803035at2"/>